<dbReference type="EMBL" id="CP075546">
    <property type="protein sequence ID" value="QVV89975.1"/>
    <property type="molecule type" value="Genomic_DNA"/>
</dbReference>
<dbReference type="GO" id="GO:0042777">
    <property type="term" value="P:proton motive force-driven plasma membrane ATP synthesis"/>
    <property type="evidence" value="ECO:0007669"/>
    <property type="project" value="UniProtKB-UniRule"/>
</dbReference>
<keyword evidence="4" id="KW-0066">ATP synthesis</keyword>
<keyword evidence="4" id="KW-0375">Hydrogen ion transport</keyword>
<sequence length="222" mass="25391">MEQVHPTRMELMKKRSQIVLAEQGRDLLKEKMEALIQEFFKIMVNFSESREGLEQLAVEADIALLVAEAVDDPVAVKSASYATKRQIMVDISGKNIMGVPVPVIQKTSVALNVMQRGYGLIGTSSRINEAAEKFEAEMDMIIRLAETETTLRRLGNEIQMNRRRVNALDQIIIPELKDQAKYIRFSIEEREREDLFRLKKVKKLIERKKVKKKMAQAGTRSG</sequence>
<accession>A0A8E7AYT2</accession>
<dbReference type="GO" id="GO:0005886">
    <property type="term" value="C:plasma membrane"/>
    <property type="evidence" value="ECO:0007669"/>
    <property type="project" value="UniProtKB-SubCell"/>
</dbReference>
<dbReference type="Pfam" id="PF01813">
    <property type="entry name" value="ATP-synt_D"/>
    <property type="match status" value="1"/>
</dbReference>
<evidence type="ECO:0000256" key="4">
    <source>
        <dbReference type="HAMAP-Rule" id="MF_00271"/>
    </source>
</evidence>
<name>A0A8E7AYT2_9EURY</name>
<keyword evidence="4" id="KW-1003">Cell membrane</keyword>
<dbReference type="GO" id="GO:0046933">
    <property type="term" value="F:proton-transporting ATP synthase activity, rotational mechanism"/>
    <property type="evidence" value="ECO:0007669"/>
    <property type="project" value="UniProtKB-UniRule"/>
</dbReference>
<dbReference type="NCBIfam" id="TIGR00309">
    <property type="entry name" value="V_ATPase_subD"/>
    <property type="match status" value="1"/>
</dbReference>
<gene>
    <name evidence="4" type="primary">atpD</name>
    <name evidence="5" type="ORF">KHC33_05630</name>
</gene>
<dbReference type="GO" id="GO:0046961">
    <property type="term" value="F:proton-transporting ATPase activity, rotational mechanism"/>
    <property type="evidence" value="ECO:0007669"/>
    <property type="project" value="InterPro"/>
</dbReference>
<keyword evidence="2 4" id="KW-0813">Transport</keyword>
<dbReference type="RefSeq" id="WP_214420755.1">
    <property type="nucleotide sequence ID" value="NZ_CP075546.1"/>
</dbReference>
<comment type="subcellular location">
    <subcellularLocation>
        <location evidence="4">Cell membrane</location>
        <topology evidence="4">Peripheral membrane protein</topology>
    </subcellularLocation>
</comment>
<keyword evidence="3 4" id="KW-0406">Ion transport</keyword>
<comment type="similarity">
    <text evidence="1 4">Belongs to the V-ATPase D subunit family.</text>
</comment>
<dbReference type="Proteomes" id="UP000680656">
    <property type="component" value="Chromosome"/>
</dbReference>
<evidence type="ECO:0000313" key="5">
    <source>
        <dbReference type="EMBL" id="QVV89975.1"/>
    </source>
</evidence>
<organism evidence="5 6">
    <name type="scientific">Methanospirillum purgamenti</name>
    <dbReference type="NCBI Taxonomy" id="2834276"/>
    <lineage>
        <taxon>Archaea</taxon>
        <taxon>Methanobacteriati</taxon>
        <taxon>Methanobacteriota</taxon>
        <taxon>Stenosarchaea group</taxon>
        <taxon>Methanomicrobia</taxon>
        <taxon>Methanomicrobiales</taxon>
        <taxon>Methanospirillaceae</taxon>
        <taxon>Methanospirillum</taxon>
    </lineage>
</organism>
<dbReference type="HAMAP" id="MF_00271">
    <property type="entry name" value="ATP_synth_D_arch"/>
    <property type="match status" value="1"/>
</dbReference>
<keyword evidence="6" id="KW-1185">Reference proteome</keyword>
<keyword evidence="4" id="KW-0472">Membrane</keyword>
<dbReference type="GeneID" id="65096644"/>
<dbReference type="AlphaFoldDB" id="A0A8E7AYT2"/>
<dbReference type="Gene3D" id="1.10.287.3240">
    <property type="match status" value="1"/>
</dbReference>
<evidence type="ECO:0000313" key="6">
    <source>
        <dbReference type="Proteomes" id="UP000680656"/>
    </source>
</evidence>
<proteinExistence type="inferred from homology"/>
<evidence type="ECO:0000256" key="1">
    <source>
        <dbReference type="ARBA" id="ARBA00005850"/>
    </source>
</evidence>
<dbReference type="InterPro" id="IPR002699">
    <property type="entry name" value="V_ATPase_D"/>
</dbReference>
<dbReference type="PANTHER" id="PTHR11671">
    <property type="entry name" value="V-TYPE ATP SYNTHASE SUBUNIT D"/>
    <property type="match status" value="1"/>
</dbReference>
<reference evidence="5 6" key="1">
    <citation type="submission" date="2021-05" db="EMBL/GenBank/DDBJ databases">
        <title>A novel Methanospirillum isolate from a pyrite-forming mixed culture.</title>
        <authorList>
            <person name="Bunk B."/>
            <person name="Sproer C."/>
            <person name="Spring S."/>
            <person name="Pester M."/>
        </authorList>
    </citation>
    <scope>NUCLEOTIDE SEQUENCE [LARGE SCALE GENOMIC DNA]</scope>
    <source>
        <strain evidence="5 6">J.3.6.1-F.2.7.3</strain>
    </source>
</reference>
<protein>
    <recommendedName>
        <fullName evidence="4">A-type ATP synthase subunit D</fullName>
    </recommendedName>
</protein>
<dbReference type="KEGG" id="mrtj:KHC33_05630"/>
<dbReference type="GO" id="GO:0005524">
    <property type="term" value="F:ATP binding"/>
    <property type="evidence" value="ECO:0007669"/>
    <property type="project" value="UniProtKB-UniRule"/>
</dbReference>
<evidence type="ECO:0000256" key="2">
    <source>
        <dbReference type="ARBA" id="ARBA00022448"/>
    </source>
</evidence>
<evidence type="ECO:0000256" key="3">
    <source>
        <dbReference type="ARBA" id="ARBA00023065"/>
    </source>
</evidence>
<comment type="subunit">
    <text evidence="4">Has multiple subunits with at least A(3), B(3), C, D, E, F, H, I and proteolipid K(x).</text>
</comment>
<comment type="function">
    <text evidence="4">Component of the A-type ATP synthase that produces ATP from ADP in the presence of a proton gradient across the membrane.</text>
</comment>